<comment type="caution">
    <text evidence="2">The sequence shown here is derived from an EMBL/GenBank/DDBJ whole genome shotgun (WGS) entry which is preliminary data.</text>
</comment>
<keyword evidence="3" id="KW-1185">Reference proteome</keyword>
<reference evidence="3" key="1">
    <citation type="submission" date="2017-10" db="EMBL/GenBank/DDBJ databases">
        <authorList>
            <person name="Toshchakov S.V."/>
            <person name="Goeva M.A."/>
        </authorList>
    </citation>
    <scope>NUCLEOTIDE SEQUENCE [LARGE SCALE GENOMIC DNA]</scope>
    <source>
        <strain evidence="3">JR1/69-1-13</strain>
    </source>
</reference>
<feature type="transmembrane region" description="Helical" evidence="1">
    <location>
        <begin position="226"/>
        <end position="244"/>
    </location>
</feature>
<feature type="transmembrane region" description="Helical" evidence="1">
    <location>
        <begin position="34"/>
        <end position="52"/>
    </location>
</feature>
<dbReference type="OrthoDB" id="1145132at2"/>
<organism evidence="2 3">
    <name type="scientific">Teichococcus aestuarii</name>
    <dbReference type="NCBI Taxonomy" id="568898"/>
    <lineage>
        <taxon>Bacteria</taxon>
        <taxon>Pseudomonadati</taxon>
        <taxon>Pseudomonadota</taxon>
        <taxon>Alphaproteobacteria</taxon>
        <taxon>Acetobacterales</taxon>
        <taxon>Roseomonadaceae</taxon>
        <taxon>Roseomonas</taxon>
    </lineage>
</organism>
<feature type="transmembrane region" description="Helical" evidence="1">
    <location>
        <begin position="6"/>
        <end position="27"/>
    </location>
</feature>
<protein>
    <submittedName>
        <fullName evidence="2">ZIP family zinc transporter</fullName>
    </submittedName>
</protein>
<accession>A0A2U1V8V5</accession>
<evidence type="ECO:0000313" key="2">
    <source>
        <dbReference type="EMBL" id="PWC30333.1"/>
    </source>
</evidence>
<evidence type="ECO:0000256" key="1">
    <source>
        <dbReference type="SAM" id="Phobius"/>
    </source>
</evidence>
<feature type="transmembrane region" description="Helical" evidence="1">
    <location>
        <begin position="64"/>
        <end position="81"/>
    </location>
</feature>
<keyword evidence="1" id="KW-1133">Transmembrane helix</keyword>
<feature type="transmembrane region" description="Helical" evidence="1">
    <location>
        <begin position="196"/>
        <end position="214"/>
    </location>
</feature>
<gene>
    <name evidence="2" type="ORF">CR165_05165</name>
</gene>
<name>A0A2U1V8V5_9PROT</name>
<dbReference type="Proteomes" id="UP000245048">
    <property type="component" value="Unassembled WGS sequence"/>
</dbReference>
<dbReference type="AlphaFoldDB" id="A0A2U1V8V5"/>
<evidence type="ECO:0000313" key="3">
    <source>
        <dbReference type="Proteomes" id="UP000245048"/>
    </source>
</evidence>
<proteinExistence type="predicted"/>
<sequence length="248" mass="24658">MPLWLQAGFWGLLGGSSLVIGAALAYLVRLPARVTAGIMAFGCGILISAVAYELVEEGFRQGGIWPVIGGALAGSAAYTLANWLVSRRGGRHRKRSGEQQKAVSGGGMAIAIGSLLDGIPESVVLGVGLLGGGGVSLPMLAAVFLSNFPEGLSSAAGMRRAGRGRGYVLGLWGGIALLSGLAALLGAALLGDAPPALTATVNAIAAGALLTMIADTMIPEAVEGERGGTGLLVVAGLLVAFALSQQGG</sequence>
<keyword evidence="1" id="KW-0812">Transmembrane</keyword>
<keyword evidence="1" id="KW-0472">Membrane</keyword>
<feature type="transmembrane region" description="Helical" evidence="1">
    <location>
        <begin position="166"/>
        <end position="190"/>
    </location>
</feature>
<dbReference type="EMBL" id="PDOA01000002">
    <property type="protein sequence ID" value="PWC30333.1"/>
    <property type="molecule type" value="Genomic_DNA"/>
</dbReference>